<dbReference type="PANTHER" id="PTHR46609">
    <property type="entry name" value="EXONUCLEASE, PHAGE-TYPE/RECB, C-TERMINAL DOMAIN-CONTAINING PROTEIN"/>
    <property type="match status" value="1"/>
</dbReference>
<gene>
    <name evidence="2" type="ORF">I3842_05G206500</name>
</gene>
<accession>A0A922F3A0</accession>
<dbReference type="EMBL" id="CM031829">
    <property type="protein sequence ID" value="KAG6714524.1"/>
    <property type="molecule type" value="Genomic_DNA"/>
</dbReference>
<name>A0A922F3A0_CARIL</name>
<dbReference type="CDD" id="cd22343">
    <property type="entry name" value="PDDEXK_lambda_exonuclease-like"/>
    <property type="match status" value="1"/>
</dbReference>
<organism evidence="2 3">
    <name type="scientific">Carya illinoinensis</name>
    <name type="common">Pecan</name>
    <dbReference type="NCBI Taxonomy" id="32201"/>
    <lineage>
        <taxon>Eukaryota</taxon>
        <taxon>Viridiplantae</taxon>
        <taxon>Streptophyta</taxon>
        <taxon>Embryophyta</taxon>
        <taxon>Tracheophyta</taxon>
        <taxon>Spermatophyta</taxon>
        <taxon>Magnoliopsida</taxon>
        <taxon>eudicotyledons</taxon>
        <taxon>Gunneridae</taxon>
        <taxon>Pentapetalae</taxon>
        <taxon>rosids</taxon>
        <taxon>fabids</taxon>
        <taxon>Fagales</taxon>
        <taxon>Juglandaceae</taxon>
        <taxon>Carya</taxon>
    </lineage>
</organism>
<evidence type="ECO:0000313" key="3">
    <source>
        <dbReference type="Proteomes" id="UP000811246"/>
    </source>
</evidence>
<dbReference type="Pfam" id="PF09588">
    <property type="entry name" value="YqaJ"/>
    <property type="match status" value="1"/>
</dbReference>
<protein>
    <recommendedName>
        <fullName evidence="1">YqaJ viral recombinase domain-containing protein</fullName>
    </recommendedName>
</protein>
<dbReference type="AlphaFoldDB" id="A0A922F3A0"/>
<comment type="caution">
    <text evidence="2">The sequence shown here is derived from an EMBL/GenBank/DDBJ whole genome shotgun (WGS) entry which is preliminary data.</text>
</comment>
<feature type="domain" description="YqaJ viral recombinase" evidence="1">
    <location>
        <begin position="74"/>
        <end position="191"/>
    </location>
</feature>
<sequence>MFWSPHKLARSNLKSIHCMVVLFTDPSNSRSYTSQVLNHPSGRILNQSVHPLKFASGETYSVFQSSSLQHWFKNWQKLRQHKLTASTFAAAIGFWHRRRVQLWLEKIGAIEPFSGNLATFWSNIKEEEALERYKLITGNTVLFPEFQVYGGRNPEDDWLACSPDGVVDRLVYDLPSRGVLEIKCPFFNGDMSRLSLGHESLFTVFHKLRV</sequence>
<reference evidence="2" key="1">
    <citation type="submission" date="2021-01" db="EMBL/GenBank/DDBJ databases">
        <authorList>
            <person name="Lovell J.T."/>
            <person name="Bentley N."/>
            <person name="Bhattarai G."/>
            <person name="Jenkins J.W."/>
            <person name="Sreedasyam A."/>
            <person name="Alarcon Y."/>
            <person name="Bock C."/>
            <person name="Boston L."/>
            <person name="Carlson J."/>
            <person name="Cervantes K."/>
            <person name="Clermont K."/>
            <person name="Krom N."/>
            <person name="Kubenka K."/>
            <person name="Mamidi S."/>
            <person name="Mattison C."/>
            <person name="Monteros M."/>
            <person name="Pisani C."/>
            <person name="Plott C."/>
            <person name="Rajasekar S."/>
            <person name="Rhein H.S."/>
            <person name="Rohla C."/>
            <person name="Song M."/>
            <person name="Hilaire R.S."/>
            <person name="Shu S."/>
            <person name="Wells L."/>
            <person name="Wang X."/>
            <person name="Webber J."/>
            <person name="Heerema R.J."/>
            <person name="Klein P."/>
            <person name="Conner P."/>
            <person name="Grauke L."/>
            <person name="Grimwood J."/>
            <person name="Schmutz J."/>
            <person name="Randall J.J."/>
        </authorList>
    </citation>
    <scope>NUCLEOTIDE SEQUENCE</scope>
    <source>
        <tissue evidence="2">Leaf</tissue>
    </source>
</reference>
<dbReference type="InterPro" id="IPR019080">
    <property type="entry name" value="YqaJ_viral_recombinase"/>
</dbReference>
<dbReference type="Proteomes" id="UP000811246">
    <property type="component" value="Chromosome 5"/>
</dbReference>
<evidence type="ECO:0000313" key="2">
    <source>
        <dbReference type="EMBL" id="KAG6714524.1"/>
    </source>
</evidence>
<dbReference type="EMBL" id="CM031829">
    <property type="protein sequence ID" value="KAG6714523.1"/>
    <property type="molecule type" value="Genomic_DNA"/>
</dbReference>
<dbReference type="EMBL" id="CM031829">
    <property type="protein sequence ID" value="KAG6714522.1"/>
    <property type="molecule type" value="Genomic_DNA"/>
</dbReference>
<proteinExistence type="predicted"/>
<evidence type="ECO:0000259" key="1">
    <source>
        <dbReference type="Pfam" id="PF09588"/>
    </source>
</evidence>
<dbReference type="PANTHER" id="PTHR46609:SF4">
    <property type="entry name" value="RESTRICTION ENDONUCLEASE, TYPE II-LIKE SUPERFAMILY PROTEIN"/>
    <property type="match status" value="1"/>
</dbReference>
<dbReference type="InterPro" id="IPR051703">
    <property type="entry name" value="NF-kappa-B_Signaling_Reg"/>
</dbReference>
<dbReference type="EMBL" id="CM031829">
    <property type="protein sequence ID" value="KAG6714521.1"/>
    <property type="molecule type" value="Genomic_DNA"/>
</dbReference>